<organism evidence="1 2">
    <name type="scientific">Clostridium tetani</name>
    <dbReference type="NCBI Taxonomy" id="1513"/>
    <lineage>
        <taxon>Bacteria</taxon>
        <taxon>Bacillati</taxon>
        <taxon>Bacillota</taxon>
        <taxon>Clostridia</taxon>
        <taxon>Eubacteriales</taxon>
        <taxon>Clostridiaceae</taxon>
        <taxon>Clostridium</taxon>
    </lineage>
</organism>
<evidence type="ECO:0000313" key="2">
    <source>
        <dbReference type="Proteomes" id="UP000290273"/>
    </source>
</evidence>
<gene>
    <name evidence="1" type="ORF">DP131_00450</name>
</gene>
<comment type="caution">
    <text evidence="1">The sequence shown here is derived from an EMBL/GenBank/DDBJ whole genome shotgun (WGS) entry which is preliminary data.</text>
</comment>
<dbReference type="Gene3D" id="2.20.28.30">
    <property type="entry name" value="RNA polymerase ii, chain L"/>
    <property type="match status" value="1"/>
</dbReference>
<reference evidence="1 2" key="1">
    <citation type="submission" date="2018-06" db="EMBL/GenBank/DDBJ databases">
        <title>Genome conservation of Clostridium tetani.</title>
        <authorList>
            <person name="Bruggemann H."/>
            <person name="Popoff M.R."/>
        </authorList>
    </citation>
    <scope>NUCLEOTIDE SEQUENCE [LARGE SCALE GENOMIC DNA]</scope>
    <source>
        <strain evidence="1 2">63.05</strain>
    </source>
</reference>
<dbReference type="RefSeq" id="WP_129010703.1">
    <property type="nucleotide sequence ID" value="NZ_QMAU01000010.1"/>
</dbReference>
<accession>A0ABY0ETZ2</accession>
<name>A0ABY0ETZ2_CLOTA</name>
<evidence type="ECO:0000313" key="1">
    <source>
        <dbReference type="EMBL" id="RXI58975.1"/>
    </source>
</evidence>
<dbReference type="EMBL" id="QMAU01000010">
    <property type="protein sequence ID" value="RXI58975.1"/>
    <property type="molecule type" value="Genomic_DNA"/>
</dbReference>
<dbReference type="Proteomes" id="UP000290273">
    <property type="component" value="Unassembled WGS sequence"/>
</dbReference>
<sequence>MNEVLYECRECGKTFIYKKAKDGLNCNECKGSLVPLDYIEVVKNRITRMQDKITKADKEYLLNKGTITKGLTLKIDLDTTEFKDKLNRIEKQVDRIIDKITFLKFERDLDKVKNVVINNDSSSYEIADKILKKLEECRAELK</sequence>
<proteinExistence type="predicted"/>
<protein>
    <submittedName>
        <fullName evidence="1">Non-transporter ABC protein</fullName>
    </submittedName>
</protein>